<dbReference type="RefSeq" id="WP_021689643.1">
    <property type="nucleotide sequence ID" value="NZ_BASZ01000004.1"/>
</dbReference>
<feature type="signal peptide" evidence="1">
    <location>
        <begin position="1"/>
        <end position="23"/>
    </location>
</feature>
<evidence type="ECO:0000313" key="3">
    <source>
        <dbReference type="Proteomes" id="UP000016568"/>
    </source>
</evidence>
<dbReference type="KEGG" id="ntd:EGO55_09550"/>
<accession>U2Y6E3</accession>
<protein>
    <recommendedName>
        <fullName evidence="4">Secreted protein</fullName>
    </recommendedName>
</protein>
<keyword evidence="1" id="KW-0732">Signal</keyword>
<feature type="chain" id="PRO_5030177652" description="Secreted protein" evidence="1">
    <location>
        <begin position="24"/>
        <end position="231"/>
    </location>
</feature>
<sequence>MAIPRFRTALLAFALILPTASPAATPAAGLYRGDAGHEVAAELLLGEDGTYYYALSVGALDEESRGRWEEHDGVITLITDPKPVPPRFALLTDPNEPVRTMQDPPPYLLVTMPNGRGVPGIDFIVHCADGTTISDYTQVDGWGTVDEGPGCDNPQWVELHEAIHDIHSEPVVIPAGTKSLHFRLIPNDVGQVDLTGAIASIEGDSLLLMQERGLLRFQRVAAAETPEKPPE</sequence>
<dbReference type="EMBL" id="BASZ01000004">
    <property type="protein sequence ID" value="GAD48736.1"/>
    <property type="molecule type" value="Genomic_DNA"/>
</dbReference>
<dbReference type="eggNOG" id="ENOG50318KW">
    <property type="taxonomic scope" value="Bacteria"/>
</dbReference>
<reference evidence="2 3" key="1">
    <citation type="submission" date="2013-09" db="EMBL/GenBank/DDBJ databases">
        <title>Whole genome shotgun sequence of Novosphingobium tardaugens NBRC 16725.</title>
        <authorList>
            <person name="Isaki S."/>
            <person name="Hosoyama A."/>
            <person name="Tsuchikane K."/>
            <person name="Katsumata H."/>
            <person name="Ando Y."/>
            <person name="Yamazaki S."/>
            <person name="Fujita N."/>
        </authorList>
    </citation>
    <scope>NUCLEOTIDE SEQUENCE [LARGE SCALE GENOMIC DNA]</scope>
    <source>
        <strain evidence="2 3">NBRC 16725</strain>
    </source>
</reference>
<organism evidence="2 3">
    <name type="scientific">Caenibius tardaugens NBRC 16725</name>
    <dbReference type="NCBI Taxonomy" id="1219035"/>
    <lineage>
        <taxon>Bacteria</taxon>
        <taxon>Pseudomonadati</taxon>
        <taxon>Pseudomonadota</taxon>
        <taxon>Alphaproteobacteria</taxon>
        <taxon>Sphingomonadales</taxon>
        <taxon>Erythrobacteraceae</taxon>
        <taxon>Caenibius</taxon>
    </lineage>
</organism>
<dbReference type="Proteomes" id="UP000016568">
    <property type="component" value="Unassembled WGS sequence"/>
</dbReference>
<evidence type="ECO:0000313" key="2">
    <source>
        <dbReference type="EMBL" id="GAD48736.1"/>
    </source>
</evidence>
<gene>
    <name evidence="2" type="ORF">NT2_04_01470</name>
</gene>
<comment type="caution">
    <text evidence="2">The sequence shown here is derived from an EMBL/GenBank/DDBJ whole genome shotgun (WGS) entry which is preliminary data.</text>
</comment>
<dbReference type="OrthoDB" id="6691870at2"/>
<keyword evidence="3" id="KW-1185">Reference proteome</keyword>
<name>U2Y6E3_9SPHN</name>
<evidence type="ECO:0000256" key="1">
    <source>
        <dbReference type="SAM" id="SignalP"/>
    </source>
</evidence>
<evidence type="ECO:0008006" key="4">
    <source>
        <dbReference type="Google" id="ProtNLM"/>
    </source>
</evidence>
<proteinExistence type="predicted"/>
<dbReference type="AlphaFoldDB" id="U2Y6E3"/>